<keyword evidence="1" id="KW-1133">Transmembrane helix</keyword>
<sequence>MITILNYITPDLLLLFLLIVIGLSISVFLHLKTYTVNRSGKAELAKEPTVLKILVLFAFIVWLGYTCYHIANLEIEHFH</sequence>
<protein>
    <submittedName>
        <fullName evidence="2">Uncharacterized protein</fullName>
    </submittedName>
</protein>
<dbReference type="Proteomes" id="UP000184432">
    <property type="component" value="Unassembled WGS sequence"/>
</dbReference>
<proteinExistence type="predicted"/>
<name>A0A1M6JE13_9FLAO</name>
<feature type="transmembrane region" description="Helical" evidence="1">
    <location>
        <begin position="51"/>
        <end position="71"/>
    </location>
</feature>
<organism evidence="2 3">
    <name type="scientific">Aquimarina spongiae</name>
    <dbReference type="NCBI Taxonomy" id="570521"/>
    <lineage>
        <taxon>Bacteria</taxon>
        <taxon>Pseudomonadati</taxon>
        <taxon>Bacteroidota</taxon>
        <taxon>Flavobacteriia</taxon>
        <taxon>Flavobacteriales</taxon>
        <taxon>Flavobacteriaceae</taxon>
        <taxon>Aquimarina</taxon>
    </lineage>
</organism>
<evidence type="ECO:0000313" key="2">
    <source>
        <dbReference type="EMBL" id="SHJ44947.1"/>
    </source>
</evidence>
<feature type="transmembrane region" description="Helical" evidence="1">
    <location>
        <begin position="12"/>
        <end position="31"/>
    </location>
</feature>
<keyword evidence="1" id="KW-0472">Membrane</keyword>
<keyword evidence="3" id="KW-1185">Reference proteome</keyword>
<dbReference type="RefSeq" id="WP_139242054.1">
    <property type="nucleotide sequence ID" value="NZ_FQYP01000009.1"/>
</dbReference>
<evidence type="ECO:0000256" key="1">
    <source>
        <dbReference type="SAM" id="Phobius"/>
    </source>
</evidence>
<dbReference type="STRING" id="570521.SAMN04488508_10915"/>
<evidence type="ECO:0000313" key="3">
    <source>
        <dbReference type="Proteomes" id="UP000184432"/>
    </source>
</evidence>
<gene>
    <name evidence="2" type="ORF">SAMN04488508_10915</name>
</gene>
<dbReference type="AlphaFoldDB" id="A0A1M6JE13"/>
<dbReference type="EMBL" id="FQYP01000009">
    <property type="protein sequence ID" value="SHJ44947.1"/>
    <property type="molecule type" value="Genomic_DNA"/>
</dbReference>
<keyword evidence="1" id="KW-0812">Transmembrane</keyword>
<reference evidence="3" key="1">
    <citation type="submission" date="2016-11" db="EMBL/GenBank/DDBJ databases">
        <authorList>
            <person name="Varghese N."/>
            <person name="Submissions S."/>
        </authorList>
    </citation>
    <scope>NUCLEOTIDE SEQUENCE [LARGE SCALE GENOMIC DNA]</scope>
    <source>
        <strain evidence="3">DSM 22623</strain>
    </source>
</reference>
<accession>A0A1M6JE13</accession>